<dbReference type="Gene3D" id="3.40.50.10860">
    <property type="entry name" value="Leucine Dehydrogenase, chain A, domain 1"/>
    <property type="match status" value="1"/>
</dbReference>
<feature type="domain" description="Tetrahydrofolate dehydrogenase/cyclohydrolase catalytic" evidence="9">
    <location>
        <begin position="4"/>
        <end position="110"/>
    </location>
</feature>
<dbReference type="GO" id="GO:0004477">
    <property type="term" value="F:methenyltetrahydrofolate cyclohydrolase activity"/>
    <property type="evidence" value="ECO:0007669"/>
    <property type="project" value="UniProtKB-EC"/>
</dbReference>
<keyword evidence="7" id="KW-0486">Methionine biosynthesis</keyword>
<dbReference type="PRINTS" id="PR00085">
    <property type="entry name" value="THFDHDRGNASE"/>
</dbReference>
<protein>
    <recommendedName>
        <fullName evidence="2">methenyltetrahydrofolate cyclohydrolase</fullName>
        <ecNumber evidence="2">3.5.4.9</ecNumber>
    </recommendedName>
</protein>
<dbReference type="PROSITE" id="PS00766">
    <property type="entry name" value="THF_DHG_CYH_1"/>
    <property type="match status" value="1"/>
</dbReference>
<dbReference type="GO" id="GO:0006164">
    <property type="term" value="P:purine nucleotide biosynthetic process"/>
    <property type="evidence" value="ECO:0007669"/>
    <property type="project" value="UniProtKB-KW"/>
</dbReference>
<dbReference type="EC" id="3.5.4.9" evidence="2"/>
<dbReference type="GO" id="GO:0004488">
    <property type="term" value="F:methylenetetrahydrofolate dehydrogenase (NADP+) activity"/>
    <property type="evidence" value="ECO:0007669"/>
    <property type="project" value="InterPro"/>
</dbReference>
<proteinExistence type="predicted"/>
<evidence type="ECO:0000256" key="7">
    <source>
        <dbReference type="ARBA" id="ARBA00023167"/>
    </source>
</evidence>
<evidence type="ECO:0000256" key="4">
    <source>
        <dbReference type="ARBA" id="ARBA00022801"/>
    </source>
</evidence>
<dbReference type="InterPro" id="IPR020630">
    <property type="entry name" value="THF_DH/CycHdrlase_cat_dom"/>
</dbReference>
<keyword evidence="4 10" id="KW-0378">Hydrolase</keyword>
<sequence>MKILNGQKIASRITGELKKKLKNKKIKPKLAVILVGNNQSSKLYVELKEKKAREIGLDFTKYFFPASTTEKEILALIKQLNRDNLVSGILVQLPLPAFLDAEKIIGAIKP</sequence>
<evidence type="ECO:0000313" key="10">
    <source>
        <dbReference type="EMBL" id="PJE59854.1"/>
    </source>
</evidence>
<dbReference type="GO" id="GO:0005829">
    <property type="term" value="C:cytosol"/>
    <property type="evidence" value="ECO:0007669"/>
    <property type="project" value="TreeGrafter"/>
</dbReference>
<keyword evidence="6 10" id="KW-0560">Oxidoreductase</keyword>
<evidence type="ECO:0000256" key="3">
    <source>
        <dbReference type="ARBA" id="ARBA00022755"/>
    </source>
</evidence>
<dbReference type="Pfam" id="PF00763">
    <property type="entry name" value="THF_DHG_CYH"/>
    <property type="match status" value="1"/>
</dbReference>
<feature type="non-terminal residue" evidence="10">
    <location>
        <position position="110"/>
    </location>
</feature>
<evidence type="ECO:0000313" key="11">
    <source>
        <dbReference type="Proteomes" id="UP000231086"/>
    </source>
</evidence>
<organism evidence="10 11">
    <name type="scientific">Candidatus Portnoybacteria bacterium CG10_big_fil_rev_8_21_14_0_10_44_7</name>
    <dbReference type="NCBI Taxonomy" id="1974816"/>
    <lineage>
        <taxon>Bacteria</taxon>
        <taxon>Candidatus Portnoyibacteriota</taxon>
    </lineage>
</organism>
<dbReference type="InterPro" id="IPR046346">
    <property type="entry name" value="Aminoacid_DH-like_N_sf"/>
</dbReference>
<evidence type="ECO:0000256" key="5">
    <source>
        <dbReference type="ARBA" id="ARBA00022857"/>
    </source>
</evidence>
<keyword evidence="7" id="KW-0028">Amino-acid biosynthesis</keyword>
<dbReference type="Proteomes" id="UP000231086">
    <property type="component" value="Unassembled WGS sequence"/>
</dbReference>
<comment type="pathway">
    <text evidence="1">One-carbon metabolism; tetrahydrofolate interconversion.</text>
</comment>
<keyword evidence="8" id="KW-0511">Multifunctional enzyme</keyword>
<evidence type="ECO:0000256" key="8">
    <source>
        <dbReference type="ARBA" id="ARBA00023268"/>
    </source>
</evidence>
<dbReference type="EMBL" id="PFEA01000027">
    <property type="protein sequence ID" value="PJE59854.1"/>
    <property type="molecule type" value="Genomic_DNA"/>
</dbReference>
<dbReference type="GO" id="GO:0009086">
    <property type="term" value="P:methionine biosynthetic process"/>
    <property type="evidence" value="ECO:0007669"/>
    <property type="project" value="UniProtKB-KW"/>
</dbReference>
<dbReference type="InterPro" id="IPR000672">
    <property type="entry name" value="THF_DH/CycHdrlase"/>
</dbReference>
<name>A0A2M8KIW3_9BACT</name>
<evidence type="ECO:0000256" key="1">
    <source>
        <dbReference type="ARBA" id="ARBA00004777"/>
    </source>
</evidence>
<dbReference type="InterPro" id="IPR020867">
    <property type="entry name" value="THF_DH/CycHdrlase_CS"/>
</dbReference>
<accession>A0A2M8KIW3</accession>
<dbReference type="PANTHER" id="PTHR48099">
    <property type="entry name" value="C-1-TETRAHYDROFOLATE SYNTHASE, CYTOPLASMIC-RELATED"/>
    <property type="match status" value="1"/>
</dbReference>
<reference evidence="11" key="1">
    <citation type="submission" date="2017-09" db="EMBL/GenBank/DDBJ databases">
        <title>Depth-based differentiation of microbial function through sediment-hosted aquifers and enrichment of novel symbionts in the deep terrestrial subsurface.</title>
        <authorList>
            <person name="Probst A.J."/>
            <person name="Ladd B."/>
            <person name="Jarett J.K."/>
            <person name="Geller-Mcgrath D.E."/>
            <person name="Sieber C.M.K."/>
            <person name="Emerson J.B."/>
            <person name="Anantharaman K."/>
            <person name="Thomas B.C."/>
            <person name="Malmstrom R."/>
            <person name="Stieglmeier M."/>
            <person name="Klingl A."/>
            <person name="Woyke T."/>
            <person name="Ryan C.M."/>
            <person name="Banfield J.F."/>
        </authorList>
    </citation>
    <scope>NUCLEOTIDE SEQUENCE [LARGE SCALE GENOMIC DNA]</scope>
</reference>
<evidence type="ECO:0000256" key="2">
    <source>
        <dbReference type="ARBA" id="ARBA00012776"/>
    </source>
</evidence>
<keyword evidence="3" id="KW-0658">Purine biosynthesis</keyword>
<dbReference type="PANTHER" id="PTHR48099:SF5">
    <property type="entry name" value="C-1-TETRAHYDROFOLATE SYNTHASE, CYTOPLASMIC"/>
    <property type="match status" value="1"/>
</dbReference>
<comment type="caution">
    <text evidence="10">The sequence shown here is derived from an EMBL/GenBank/DDBJ whole genome shotgun (WGS) entry which is preliminary data.</text>
</comment>
<keyword evidence="5" id="KW-0521">NADP</keyword>
<evidence type="ECO:0000256" key="6">
    <source>
        <dbReference type="ARBA" id="ARBA00023002"/>
    </source>
</evidence>
<gene>
    <name evidence="10" type="ORF">COU85_01465</name>
</gene>
<evidence type="ECO:0000259" key="9">
    <source>
        <dbReference type="Pfam" id="PF00763"/>
    </source>
</evidence>
<dbReference type="SUPFAM" id="SSF53223">
    <property type="entry name" value="Aminoacid dehydrogenase-like, N-terminal domain"/>
    <property type="match status" value="1"/>
</dbReference>
<dbReference type="AlphaFoldDB" id="A0A2M8KIW3"/>
<dbReference type="GO" id="GO:0035999">
    <property type="term" value="P:tetrahydrofolate interconversion"/>
    <property type="evidence" value="ECO:0007669"/>
    <property type="project" value="TreeGrafter"/>
</dbReference>